<comment type="caution">
    <text evidence="1">The sequence shown here is derived from an EMBL/GenBank/DDBJ whole genome shotgun (WGS) entry which is preliminary data.</text>
</comment>
<name>A0A0A6VB59_9BACI</name>
<dbReference type="Proteomes" id="UP000030588">
    <property type="component" value="Unassembled WGS sequence"/>
</dbReference>
<protein>
    <submittedName>
        <fullName evidence="1">Uncharacterized protein</fullName>
    </submittedName>
</protein>
<dbReference type="InterPro" id="IPR043502">
    <property type="entry name" value="DNA/RNA_pol_sf"/>
</dbReference>
<gene>
    <name evidence="1" type="ORF">NG54_13630</name>
</gene>
<dbReference type="Gene3D" id="1.10.150.20">
    <property type="entry name" value="5' to 3' exonuclease, C-terminal subdomain"/>
    <property type="match status" value="1"/>
</dbReference>
<evidence type="ECO:0000313" key="1">
    <source>
        <dbReference type="EMBL" id="KHD84748.1"/>
    </source>
</evidence>
<dbReference type="AlphaFoldDB" id="A0A0A6VB59"/>
<sequence>MERNLNRMGIFTVGALANHDLKLLEKKFGVIGNQLYHHAWGVDLSDLGAPILQGQISFGKSQILMRDYKKNMKLKRLF</sequence>
<accession>A0A0A6VB59</accession>
<organism evidence="1 2">
    <name type="scientific">Heyndrickxia ginsengihumi</name>
    <dbReference type="NCBI Taxonomy" id="363870"/>
    <lineage>
        <taxon>Bacteria</taxon>
        <taxon>Bacillati</taxon>
        <taxon>Bacillota</taxon>
        <taxon>Bacilli</taxon>
        <taxon>Bacillales</taxon>
        <taxon>Bacillaceae</taxon>
        <taxon>Heyndrickxia</taxon>
    </lineage>
</organism>
<dbReference type="EMBL" id="JRUN01000044">
    <property type="protein sequence ID" value="KHD84748.1"/>
    <property type="molecule type" value="Genomic_DNA"/>
</dbReference>
<dbReference type="STRING" id="363870.NG54_13630"/>
<evidence type="ECO:0000313" key="2">
    <source>
        <dbReference type="Proteomes" id="UP000030588"/>
    </source>
</evidence>
<dbReference type="SUPFAM" id="SSF56672">
    <property type="entry name" value="DNA/RNA polymerases"/>
    <property type="match status" value="1"/>
</dbReference>
<proteinExistence type="predicted"/>
<reference evidence="1 2" key="1">
    <citation type="submission" date="2014-10" db="EMBL/GenBank/DDBJ databases">
        <title>Draft genome of phytase producing Bacillus ginsengihumi strain M2.11.</title>
        <authorList>
            <person name="Toymentseva A."/>
            <person name="Boulygina E.A."/>
            <person name="Kazakov S.V."/>
            <person name="Kayumov I."/>
            <person name="Suleimanova A.D."/>
            <person name="Mardanova A.M."/>
            <person name="Maria S.N."/>
            <person name="Sergey M.Y."/>
            <person name="Sharipova M.R."/>
        </authorList>
    </citation>
    <scope>NUCLEOTIDE SEQUENCE [LARGE SCALE GENOMIC DNA]</scope>
    <source>
        <strain evidence="1 2">M2.11</strain>
    </source>
</reference>